<dbReference type="PROSITE" id="PS50994">
    <property type="entry name" value="INTEGRASE"/>
    <property type="match status" value="1"/>
</dbReference>
<comment type="caution">
    <text evidence="2">The sequence shown here is derived from an EMBL/GenBank/DDBJ whole genome shotgun (WGS) entry which is preliminary data.</text>
</comment>
<dbReference type="InterPro" id="IPR048020">
    <property type="entry name" value="Transpos_IS3"/>
</dbReference>
<dbReference type="InterPro" id="IPR025948">
    <property type="entry name" value="HTH-like_dom"/>
</dbReference>
<dbReference type="InterPro" id="IPR050900">
    <property type="entry name" value="Transposase_IS3/IS150/IS904"/>
</dbReference>
<dbReference type="EMBL" id="JAQGFR010000241">
    <property type="protein sequence ID" value="MEB8514904.1"/>
    <property type="molecule type" value="Genomic_DNA"/>
</dbReference>
<dbReference type="Gene3D" id="1.10.10.60">
    <property type="entry name" value="Homeodomain-like"/>
    <property type="match status" value="1"/>
</dbReference>
<feature type="domain" description="Integrase catalytic" evidence="1">
    <location>
        <begin position="220"/>
        <end position="382"/>
    </location>
</feature>
<accession>A0ABU6FS80</accession>
<name>A0ABU6FS80_9PROT</name>
<dbReference type="InterPro" id="IPR036397">
    <property type="entry name" value="RNaseH_sf"/>
</dbReference>
<dbReference type="InterPro" id="IPR009057">
    <property type="entry name" value="Homeodomain-like_sf"/>
</dbReference>
<sequence length="387" mass="43850">MGKKVQSYTTEFRAEAVKLILAQGLTLQEASQRISVPKGTLANWVANARGGKPVGAPGARTVAELEGENKQLRKELAQMRMERDIGKKSGSVLCQGIAARYALMKAWRSQYPVTVMAKVFDVSRSGFHAWLKRPPSKHRQEDERLKVAIRAAHEKTRKTYGAKRLHNELKDEGFVTGRDRVVRLRREVGIQCKQRRHFKITTQSDHDSPVAPNLLEQQFIAQRPDAVWHVDITYIATAEGWLYLAGVKDQCTCEIVGYAMSARMTQELAISALNMAIQHRRPPPGLVHHSDRGSQYCAKAYRAILKKNGLVASMSRKGNCYDNAPIESFWGSLKNEMVHHHRFETRAQAESAIREYIEIFYNRQRRHSRIGYLAPAVFAQSFTRLAA</sequence>
<dbReference type="Pfam" id="PF13333">
    <property type="entry name" value="rve_2"/>
    <property type="match status" value="1"/>
</dbReference>
<dbReference type="InterPro" id="IPR001584">
    <property type="entry name" value="Integrase_cat-core"/>
</dbReference>
<evidence type="ECO:0000313" key="3">
    <source>
        <dbReference type="Proteomes" id="UP001308776"/>
    </source>
</evidence>
<dbReference type="SUPFAM" id="SSF53098">
    <property type="entry name" value="Ribonuclease H-like"/>
    <property type="match status" value="1"/>
</dbReference>
<dbReference type="PANTHER" id="PTHR46889:SF4">
    <property type="entry name" value="TRANSPOSASE INSO FOR INSERTION SEQUENCE ELEMENT IS911B-RELATED"/>
    <property type="match status" value="1"/>
</dbReference>
<reference evidence="2 3" key="1">
    <citation type="submission" date="2022-11" db="EMBL/GenBank/DDBJ databases">
        <title>Comparative genomics analysis of Acidithiobacillus ferriphilus.</title>
        <authorList>
            <person name="Ma L."/>
        </authorList>
    </citation>
    <scope>NUCLEOTIDE SEQUENCE [LARGE SCALE GENOMIC DNA]</scope>
    <source>
        <strain evidence="2 3">DY15</strain>
    </source>
</reference>
<keyword evidence="3" id="KW-1185">Reference proteome</keyword>
<evidence type="ECO:0000313" key="2">
    <source>
        <dbReference type="EMBL" id="MEB8514904.1"/>
    </source>
</evidence>
<gene>
    <name evidence="2" type="ORF">OW717_12750</name>
</gene>
<proteinExistence type="predicted"/>
<protein>
    <submittedName>
        <fullName evidence="2">IS3 family transposase</fullName>
    </submittedName>
</protein>
<dbReference type="InterPro" id="IPR012337">
    <property type="entry name" value="RNaseH-like_sf"/>
</dbReference>
<dbReference type="SUPFAM" id="SSF46689">
    <property type="entry name" value="Homeodomain-like"/>
    <property type="match status" value="1"/>
</dbReference>
<dbReference type="InterPro" id="IPR002514">
    <property type="entry name" value="Transposase_8"/>
</dbReference>
<dbReference type="Gene3D" id="3.30.420.10">
    <property type="entry name" value="Ribonuclease H-like superfamily/Ribonuclease H"/>
    <property type="match status" value="1"/>
</dbReference>
<dbReference type="Proteomes" id="UP001308776">
    <property type="component" value="Unassembled WGS sequence"/>
</dbReference>
<dbReference type="RefSeq" id="WP_155735206.1">
    <property type="nucleotide sequence ID" value="NZ_JAQGFK010000170.1"/>
</dbReference>
<dbReference type="Pfam" id="PF00665">
    <property type="entry name" value="rve"/>
    <property type="match status" value="1"/>
</dbReference>
<organism evidence="2 3">
    <name type="scientific">Acidithiobacillus ferriphilus</name>
    <dbReference type="NCBI Taxonomy" id="1689834"/>
    <lineage>
        <taxon>Bacteria</taxon>
        <taxon>Pseudomonadati</taxon>
        <taxon>Pseudomonadota</taxon>
        <taxon>Acidithiobacillia</taxon>
        <taxon>Acidithiobacillales</taxon>
        <taxon>Acidithiobacillaceae</taxon>
        <taxon>Acidithiobacillus</taxon>
    </lineage>
</organism>
<dbReference type="PANTHER" id="PTHR46889">
    <property type="entry name" value="TRANSPOSASE INSF FOR INSERTION SEQUENCE IS3B-RELATED"/>
    <property type="match status" value="1"/>
</dbReference>
<evidence type="ECO:0000259" key="1">
    <source>
        <dbReference type="PROSITE" id="PS50994"/>
    </source>
</evidence>
<dbReference type="Pfam" id="PF01527">
    <property type="entry name" value="HTH_Tnp_1"/>
    <property type="match status" value="1"/>
</dbReference>
<dbReference type="NCBIfam" id="NF033516">
    <property type="entry name" value="transpos_IS3"/>
    <property type="match status" value="1"/>
</dbReference>
<dbReference type="Pfam" id="PF13276">
    <property type="entry name" value="HTH_21"/>
    <property type="match status" value="1"/>
</dbReference>